<evidence type="ECO:0000256" key="1">
    <source>
        <dbReference type="SAM" id="Phobius"/>
    </source>
</evidence>
<protein>
    <submittedName>
        <fullName evidence="3">PH (Pleckstrin Homology) domain-containing protein</fullName>
    </submittedName>
</protein>
<name>A0A316EZ79_9BACT</name>
<reference evidence="3 4" key="1">
    <citation type="submission" date="2018-05" db="EMBL/GenBank/DDBJ databases">
        <title>Genomic Encyclopedia of Archaeal and Bacterial Type Strains, Phase II (KMG-II): from individual species to whole genera.</title>
        <authorList>
            <person name="Goeker M."/>
        </authorList>
    </citation>
    <scope>NUCLEOTIDE SEQUENCE [LARGE SCALE GENOMIC DNA]</scope>
    <source>
        <strain evidence="3 4">DSM 22214</strain>
    </source>
</reference>
<dbReference type="InterPro" id="IPR027783">
    <property type="entry name" value="Bacterial_PH-related"/>
</dbReference>
<gene>
    <name evidence="3" type="ORF">LV89_00779</name>
</gene>
<sequence length="162" mass="18307">MKIFTTSLDQSTKITTSAVLVLIAGIVGFSIYKIGQTDQQILLISIIPIIIICLIAYAYRPNNYSVSDDKLLIHRLIGDVEIKRRDIQSVEMIDESKVRNSIRTFGSGGFFGSYGKFWNSTLGKMTWYVTRKDNFVLVITTEEEKILLTPDEPEAFVAFIKS</sequence>
<evidence type="ECO:0000313" key="4">
    <source>
        <dbReference type="Proteomes" id="UP000245489"/>
    </source>
</evidence>
<evidence type="ECO:0000259" key="2">
    <source>
        <dbReference type="Pfam" id="PF10882"/>
    </source>
</evidence>
<keyword evidence="4" id="KW-1185">Reference proteome</keyword>
<evidence type="ECO:0000313" key="3">
    <source>
        <dbReference type="EMBL" id="PWK28575.1"/>
    </source>
</evidence>
<accession>A0A316EZ79</accession>
<proteinExistence type="predicted"/>
<dbReference type="Proteomes" id="UP000245489">
    <property type="component" value="Unassembled WGS sequence"/>
</dbReference>
<dbReference type="OrthoDB" id="952021at2"/>
<organism evidence="3 4">
    <name type="scientific">Arcicella aurantiaca</name>
    <dbReference type="NCBI Taxonomy" id="591202"/>
    <lineage>
        <taxon>Bacteria</taxon>
        <taxon>Pseudomonadati</taxon>
        <taxon>Bacteroidota</taxon>
        <taxon>Cytophagia</taxon>
        <taxon>Cytophagales</taxon>
        <taxon>Flectobacillaceae</taxon>
        <taxon>Arcicella</taxon>
    </lineage>
</organism>
<keyword evidence="1" id="KW-0812">Transmembrane</keyword>
<keyword evidence="1" id="KW-1133">Transmembrane helix</keyword>
<dbReference type="AlphaFoldDB" id="A0A316EZ79"/>
<comment type="caution">
    <text evidence="3">The sequence shown here is derived from an EMBL/GenBank/DDBJ whole genome shotgun (WGS) entry which is preliminary data.</text>
</comment>
<feature type="transmembrane region" description="Helical" evidence="1">
    <location>
        <begin position="14"/>
        <end position="34"/>
    </location>
</feature>
<dbReference type="Pfam" id="PF10882">
    <property type="entry name" value="bPH_5"/>
    <property type="match status" value="1"/>
</dbReference>
<keyword evidence="1" id="KW-0472">Membrane</keyword>
<feature type="transmembrane region" description="Helical" evidence="1">
    <location>
        <begin position="41"/>
        <end position="59"/>
    </location>
</feature>
<dbReference type="RefSeq" id="WP_109741558.1">
    <property type="nucleotide sequence ID" value="NZ_QGGO01000003.1"/>
</dbReference>
<feature type="domain" description="Bacterial Pleckstrin homology" evidence="2">
    <location>
        <begin position="63"/>
        <end position="161"/>
    </location>
</feature>
<dbReference type="EMBL" id="QGGO01000003">
    <property type="protein sequence ID" value="PWK28575.1"/>
    <property type="molecule type" value="Genomic_DNA"/>
</dbReference>